<proteinExistence type="predicted"/>
<dbReference type="PANTHER" id="PTHR37358">
    <property type="entry name" value="MUCIN-20"/>
    <property type="match status" value="1"/>
</dbReference>
<feature type="compositionally biased region" description="Low complexity" evidence="1">
    <location>
        <begin position="270"/>
        <end position="285"/>
    </location>
</feature>
<accession>H0XHN3</accession>
<feature type="compositionally biased region" description="Low complexity" evidence="1">
    <location>
        <begin position="413"/>
        <end position="426"/>
    </location>
</feature>
<dbReference type="GeneTree" id="ENSGT00730000111453"/>
<evidence type="ECO:0008006" key="5">
    <source>
        <dbReference type="Google" id="ProtNLM"/>
    </source>
</evidence>
<dbReference type="FunCoup" id="H0XHN3">
    <property type="interactions" value="63"/>
</dbReference>
<evidence type="ECO:0000313" key="3">
    <source>
        <dbReference type="Ensembl" id="ENSOGAP00000015623.1"/>
    </source>
</evidence>
<evidence type="ECO:0000313" key="4">
    <source>
        <dbReference type="Proteomes" id="UP000005225"/>
    </source>
</evidence>
<reference evidence="3" key="2">
    <citation type="submission" date="2025-08" db="UniProtKB">
        <authorList>
            <consortium name="Ensembl"/>
        </authorList>
    </citation>
    <scope>IDENTIFICATION</scope>
</reference>
<reference evidence="3" key="3">
    <citation type="submission" date="2025-09" db="UniProtKB">
        <authorList>
            <consortium name="Ensembl"/>
        </authorList>
    </citation>
    <scope>IDENTIFICATION</scope>
</reference>
<sequence>MGSLWGLALPLLFCWNAGLSGSSAGPHTSRPDTWVTADDIEVPMVTPGPRTTFALETQTPNTKTFSTILIPDSIIPEAGTREIKTVSPTTETRTITKITPSKFMVAITAPMEMSATSGSPEGTGITTVQSVTGSDPVETIFDTLCTNDSSEEAKRVTVNILTLAHTSREVEGLPSESSSSFDSLGPMLSTSQALGPAKGLVAYTITHIEVTNCTVTEIETTDTISGTLDTGHSPPEGVKALSPSAISALLDSTEVKSYITMSTTSAETLSAASATESAAPDATVGTPPPTSGTTERETTVDKATSFTGTLVTGSMDPWGETSALSVETPSHIEVSEAVTVPTEAGSTAGKVTSSSGSSASVYSPSEVATIKSSTPAETPAGDGTTNGPLPTSRSPLPSIYPATGSSGQRTNITSAKATTSAQTTEKLPTATAATAAELKGWGNVLAGGNGGFLLLRLSVASPEDLTDPRVAERFMWQLRRNLHAHLPPIQVSLLRVRRV</sequence>
<feature type="compositionally biased region" description="Polar residues" evidence="1">
    <location>
        <begin position="301"/>
        <end position="312"/>
    </location>
</feature>
<feature type="chain" id="PRO_5003545018" description="Mucin 20, cell surface associated" evidence="2">
    <location>
        <begin position="25"/>
        <end position="499"/>
    </location>
</feature>
<evidence type="ECO:0000256" key="2">
    <source>
        <dbReference type="SAM" id="SignalP"/>
    </source>
</evidence>
<organism evidence="3 4">
    <name type="scientific">Otolemur garnettii</name>
    <name type="common">Small-eared galago</name>
    <name type="synonym">Garnett's greater bushbaby</name>
    <dbReference type="NCBI Taxonomy" id="30611"/>
    <lineage>
        <taxon>Eukaryota</taxon>
        <taxon>Metazoa</taxon>
        <taxon>Chordata</taxon>
        <taxon>Craniata</taxon>
        <taxon>Vertebrata</taxon>
        <taxon>Euteleostomi</taxon>
        <taxon>Mammalia</taxon>
        <taxon>Eutheria</taxon>
        <taxon>Euarchontoglires</taxon>
        <taxon>Primates</taxon>
        <taxon>Strepsirrhini</taxon>
        <taxon>Lorisiformes</taxon>
        <taxon>Galagidae</taxon>
        <taxon>Otolemur</taxon>
    </lineage>
</organism>
<evidence type="ECO:0000256" key="1">
    <source>
        <dbReference type="SAM" id="MobiDB-lite"/>
    </source>
</evidence>
<name>H0XHN3_OTOGA</name>
<feature type="compositionally biased region" description="Low complexity" evidence="1">
    <location>
        <begin position="344"/>
        <end position="368"/>
    </location>
</feature>
<dbReference type="PANTHER" id="PTHR37358:SF1">
    <property type="entry name" value="MUCIN-20"/>
    <property type="match status" value="1"/>
</dbReference>
<dbReference type="AlphaFoldDB" id="H0XHN3"/>
<feature type="compositionally biased region" description="Polar residues" evidence="1">
    <location>
        <begin position="403"/>
        <end position="412"/>
    </location>
</feature>
<feature type="signal peptide" evidence="2">
    <location>
        <begin position="1"/>
        <end position="24"/>
    </location>
</feature>
<keyword evidence="4" id="KW-1185">Reference proteome</keyword>
<dbReference type="InParanoid" id="H0XHN3"/>
<keyword evidence="2" id="KW-0732">Signal</keyword>
<dbReference type="GO" id="GO:0048012">
    <property type="term" value="P:hepatocyte growth factor receptor signaling pathway"/>
    <property type="evidence" value="ECO:0007669"/>
    <property type="project" value="InterPro"/>
</dbReference>
<dbReference type="Proteomes" id="UP000005225">
    <property type="component" value="Unassembled WGS sequence"/>
</dbReference>
<dbReference type="EMBL" id="AAQR03186171">
    <property type="status" value="NOT_ANNOTATED_CDS"/>
    <property type="molecule type" value="Genomic_DNA"/>
</dbReference>
<dbReference type="HOGENOM" id="CLU_026298_0_0_1"/>
<dbReference type="STRING" id="30611.ENSOGAP00000015623"/>
<dbReference type="OMA" id="SKFMVVI"/>
<feature type="region of interest" description="Disordered" evidence="1">
    <location>
        <begin position="270"/>
        <end position="426"/>
    </location>
</feature>
<dbReference type="Ensembl" id="ENSOGAT00000029332.1">
    <property type="protein sequence ID" value="ENSOGAP00000015623.1"/>
    <property type="gene ID" value="ENSOGAG00000031552.1"/>
</dbReference>
<protein>
    <recommendedName>
        <fullName evidence="5">Mucin 20, cell surface associated</fullName>
    </recommendedName>
</protein>
<dbReference type="EMBL" id="AAQR03186170">
    <property type="status" value="NOT_ANNOTATED_CDS"/>
    <property type="molecule type" value="Genomic_DNA"/>
</dbReference>
<reference evidence="4" key="1">
    <citation type="submission" date="2011-03" db="EMBL/GenBank/DDBJ databases">
        <title>Version 3 of the genome sequence of Otolemur garnettii (Bushbaby).</title>
        <authorList>
            <consortium name="The Broad Institute Genome Sequencing Platform"/>
            <person name="Di Palma F."/>
            <person name="Johnson J."/>
            <person name="Lander E.S."/>
            <person name="Lindblad-Toh K."/>
            <person name="Jaffe D.B."/>
            <person name="Gnerre S."/>
            <person name="MacCallum I."/>
            <person name="Przybylski D."/>
            <person name="Ribeiro F.J."/>
            <person name="Burton J.N."/>
            <person name="Walker B.J."/>
            <person name="Sharpe T."/>
            <person name="Hall G."/>
        </authorList>
    </citation>
    <scope>NUCLEOTIDE SEQUENCE [LARGE SCALE GENOMIC DNA]</scope>
</reference>
<dbReference type="InterPro" id="IPR034551">
    <property type="entry name" value="MUC20"/>
</dbReference>
<dbReference type="eggNOG" id="ENOG502SVUK">
    <property type="taxonomic scope" value="Eukaryota"/>
</dbReference>
<feature type="compositionally biased region" description="Polar residues" evidence="1">
    <location>
        <begin position="383"/>
        <end position="395"/>
    </location>
</feature>